<accession>A0ABT0RDH7</accession>
<dbReference type="RefSeq" id="WP_249867256.1">
    <property type="nucleotide sequence ID" value="NZ_JAMGBC010000001.1"/>
</dbReference>
<keyword evidence="3 6" id="KW-0663">Pyridoxal phosphate</keyword>
<dbReference type="PIRSF" id="PIRSF001434">
    <property type="entry name" value="CGS"/>
    <property type="match status" value="1"/>
</dbReference>
<name>A0ABT0RDH7_9SPHN</name>
<dbReference type="PANTHER" id="PTHR43500:SF1">
    <property type="entry name" value="CYSTATHIONINE BETA-LYASE-RELATED"/>
    <property type="match status" value="1"/>
</dbReference>
<dbReference type="Gene3D" id="3.40.640.10">
    <property type="entry name" value="Type I PLP-dependent aspartate aminotransferase-like (Major domain)"/>
    <property type="match status" value="1"/>
</dbReference>
<dbReference type="Proteomes" id="UP001165343">
    <property type="component" value="Unassembled WGS sequence"/>
</dbReference>
<protein>
    <submittedName>
        <fullName evidence="7">Cystathionine beta-lyase</fullName>
        <ecNumber evidence="7">4.4.1.8</ecNumber>
    </submittedName>
</protein>
<dbReference type="PANTHER" id="PTHR43500">
    <property type="entry name" value="CYSTATHIONINE BETA-LYASE-RELATED"/>
    <property type="match status" value="1"/>
</dbReference>
<organism evidence="7 8">
    <name type="scientific">Sphingomonas anseongensis</name>
    <dbReference type="NCBI Taxonomy" id="2908207"/>
    <lineage>
        <taxon>Bacteria</taxon>
        <taxon>Pseudomonadati</taxon>
        <taxon>Pseudomonadota</taxon>
        <taxon>Alphaproteobacteria</taxon>
        <taxon>Sphingomonadales</taxon>
        <taxon>Sphingomonadaceae</taxon>
        <taxon>Sphingomonas</taxon>
    </lineage>
</organism>
<reference evidence="7" key="1">
    <citation type="submission" date="2022-05" db="EMBL/GenBank/DDBJ databases">
        <authorList>
            <person name="Jo J.-H."/>
            <person name="Im W.-T."/>
        </authorList>
    </citation>
    <scope>NUCLEOTIDE SEQUENCE</scope>
    <source>
        <strain evidence="7">RG327</strain>
    </source>
</reference>
<evidence type="ECO:0000256" key="5">
    <source>
        <dbReference type="ARBA" id="ARBA00047517"/>
    </source>
</evidence>
<evidence type="ECO:0000256" key="4">
    <source>
        <dbReference type="ARBA" id="ARBA00023239"/>
    </source>
</evidence>
<keyword evidence="4 7" id="KW-0456">Lyase</keyword>
<evidence type="ECO:0000256" key="3">
    <source>
        <dbReference type="ARBA" id="ARBA00022898"/>
    </source>
</evidence>
<dbReference type="Pfam" id="PF01053">
    <property type="entry name" value="Cys_Met_Meta_PP"/>
    <property type="match status" value="1"/>
</dbReference>
<dbReference type="EMBL" id="JAMGBC010000001">
    <property type="protein sequence ID" value="MCL6678296.1"/>
    <property type="molecule type" value="Genomic_DNA"/>
</dbReference>
<dbReference type="EC" id="4.4.1.8" evidence="7"/>
<evidence type="ECO:0000256" key="2">
    <source>
        <dbReference type="ARBA" id="ARBA00009077"/>
    </source>
</evidence>
<comment type="catalytic activity">
    <reaction evidence="5">
        <text>L,L-cystathionine + H2O = L-homocysteine + pyruvate + NH4(+)</text>
        <dbReference type="Rhea" id="RHEA:13965"/>
        <dbReference type="ChEBI" id="CHEBI:15361"/>
        <dbReference type="ChEBI" id="CHEBI:15377"/>
        <dbReference type="ChEBI" id="CHEBI:28938"/>
        <dbReference type="ChEBI" id="CHEBI:58161"/>
        <dbReference type="ChEBI" id="CHEBI:58199"/>
    </reaction>
</comment>
<comment type="similarity">
    <text evidence="2 6">Belongs to the trans-sulfuration enzymes family.</text>
</comment>
<dbReference type="InterPro" id="IPR006233">
    <property type="entry name" value="Cys_b_lyase_bac"/>
</dbReference>
<dbReference type="NCBIfam" id="TIGR01324">
    <property type="entry name" value="cysta_beta_ly_B"/>
    <property type="match status" value="1"/>
</dbReference>
<keyword evidence="8" id="KW-1185">Reference proteome</keyword>
<comment type="caution">
    <text evidence="7">The sequence shown here is derived from an EMBL/GenBank/DDBJ whole genome shotgun (WGS) entry which is preliminary data.</text>
</comment>
<dbReference type="InterPro" id="IPR015422">
    <property type="entry name" value="PyrdxlP-dep_Trfase_small"/>
</dbReference>
<dbReference type="SUPFAM" id="SSF53383">
    <property type="entry name" value="PLP-dependent transferases"/>
    <property type="match status" value="1"/>
</dbReference>
<evidence type="ECO:0000256" key="1">
    <source>
        <dbReference type="ARBA" id="ARBA00001933"/>
    </source>
</evidence>
<comment type="cofactor">
    <cofactor evidence="1 6">
        <name>pyridoxal 5'-phosphate</name>
        <dbReference type="ChEBI" id="CHEBI:597326"/>
    </cofactor>
</comment>
<dbReference type="InterPro" id="IPR015424">
    <property type="entry name" value="PyrdxlP-dep_Trfase"/>
</dbReference>
<evidence type="ECO:0000256" key="6">
    <source>
        <dbReference type="RuleBase" id="RU362118"/>
    </source>
</evidence>
<evidence type="ECO:0000313" key="7">
    <source>
        <dbReference type="EMBL" id="MCL6678296.1"/>
    </source>
</evidence>
<gene>
    <name evidence="7" type="primary">metC</name>
    <name evidence="7" type="ORF">LZ519_03050</name>
</gene>
<dbReference type="InterPro" id="IPR015421">
    <property type="entry name" value="PyrdxlP-dep_Trfase_major"/>
</dbReference>
<dbReference type="GO" id="GO:0016829">
    <property type="term" value="F:lyase activity"/>
    <property type="evidence" value="ECO:0007669"/>
    <property type="project" value="UniProtKB-KW"/>
</dbReference>
<dbReference type="Gene3D" id="3.90.1150.10">
    <property type="entry name" value="Aspartate Aminotransferase, domain 1"/>
    <property type="match status" value="1"/>
</dbReference>
<sequence length="388" mass="42352">MARRRRPDTTLVTGGRRKEWRGHLVNPPVDRGSTILFDTVQELRASGPGLGRYYYGLHGWPTQWALAEALTELEPGAAGTALAETGLAAVTAALMAVLHSGDELLMVDSAYGPTRHFCDVVLTRLGIATRYYDPLATAEDLEALLGDNTRALFLESPGSQTFEVQDVPGICAMARRRNVVSLLDNTWATSLLFPAIAHGVDISIQALSKYVGGHSDLLLGSITANSEYYDRVQRAVWDFGHAAAPDDAWLTSRGLRTLGIRLKRHEESALTVARWLDEQPQVARILHPAFESCPGHEYWKRDFKGSAGLFSFALSGGDSAARDHLIDRLEMFGIGYSWGGFESLVTPAEPIRTASSPDWEGPLVRLQIGLEDPGDLIADLEQALGAYP</sequence>
<evidence type="ECO:0000313" key="8">
    <source>
        <dbReference type="Proteomes" id="UP001165343"/>
    </source>
</evidence>
<dbReference type="InterPro" id="IPR000277">
    <property type="entry name" value="Cys/Met-Metab_PyrdxlP-dep_enz"/>
</dbReference>
<proteinExistence type="inferred from homology"/>